<dbReference type="GO" id="GO:0005856">
    <property type="term" value="C:cytoskeleton"/>
    <property type="evidence" value="ECO:0007669"/>
    <property type="project" value="UniProtKB-SubCell"/>
</dbReference>
<dbReference type="GeneID" id="7828157"/>
<organism evidence="7 8">
    <name type="scientific">Tetrahymena thermophila (strain SB210)</name>
    <dbReference type="NCBI Taxonomy" id="312017"/>
    <lineage>
        <taxon>Eukaryota</taxon>
        <taxon>Sar</taxon>
        <taxon>Alveolata</taxon>
        <taxon>Ciliophora</taxon>
        <taxon>Intramacronucleata</taxon>
        <taxon>Oligohymenophorea</taxon>
        <taxon>Hymenostomatida</taxon>
        <taxon>Tetrahymenina</taxon>
        <taxon>Tetrahymenidae</taxon>
        <taxon>Tetrahymena</taxon>
    </lineage>
</organism>
<keyword evidence="5" id="KW-0206">Cytoskeleton</keyword>
<dbReference type="InParanoid" id="Q234F5"/>
<dbReference type="AlphaFoldDB" id="Q234F5"/>
<dbReference type="InterPro" id="IPR027310">
    <property type="entry name" value="Profilin_CS"/>
</dbReference>
<evidence type="ECO:0000313" key="8">
    <source>
        <dbReference type="Proteomes" id="UP000009168"/>
    </source>
</evidence>
<proteinExistence type="inferred from homology"/>
<protein>
    <recommendedName>
        <fullName evidence="6">Profilin</fullName>
    </recommendedName>
</protein>
<keyword evidence="3" id="KW-0963">Cytoplasm</keyword>
<comment type="similarity">
    <text evidence="2 6">Belongs to the profilin family.</text>
</comment>
<dbReference type="Proteomes" id="UP000009168">
    <property type="component" value="Unassembled WGS sequence"/>
</dbReference>
<dbReference type="HOGENOM" id="CLU_1690154_0_0_1"/>
<keyword evidence="4 6" id="KW-0009">Actin-binding</keyword>
<dbReference type="PROSITE" id="PS00414">
    <property type="entry name" value="PROFILIN"/>
    <property type="match status" value="1"/>
</dbReference>
<dbReference type="STRING" id="312017.Q234F5"/>
<evidence type="ECO:0000256" key="5">
    <source>
        <dbReference type="ARBA" id="ARBA00023212"/>
    </source>
</evidence>
<dbReference type="eggNOG" id="ENOG502SGA6">
    <property type="taxonomic scope" value="Eukaryota"/>
</dbReference>
<evidence type="ECO:0000256" key="3">
    <source>
        <dbReference type="ARBA" id="ARBA00022490"/>
    </source>
</evidence>
<dbReference type="Gene3D" id="3.30.450.30">
    <property type="entry name" value="Dynein light chain 2a, cytoplasmic"/>
    <property type="match status" value="1"/>
</dbReference>
<evidence type="ECO:0000313" key="7">
    <source>
        <dbReference type="EMBL" id="EAR92048.1"/>
    </source>
</evidence>
<dbReference type="InterPro" id="IPR005455">
    <property type="entry name" value="PFN_euk"/>
</dbReference>
<evidence type="ECO:0000256" key="4">
    <source>
        <dbReference type="ARBA" id="ARBA00023203"/>
    </source>
</evidence>
<accession>Q234F5</accession>
<reference evidence="8" key="1">
    <citation type="journal article" date="2006" name="PLoS Biol.">
        <title>Macronuclear genome sequence of the ciliate Tetrahymena thermophila, a model eukaryote.</title>
        <authorList>
            <person name="Eisen J.A."/>
            <person name="Coyne R.S."/>
            <person name="Wu M."/>
            <person name="Wu D."/>
            <person name="Thiagarajan M."/>
            <person name="Wortman J.R."/>
            <person name="Badger J.H."/>
            <person name="Ren Q."/>
            <person name="Amedeo P."/>
            <person name="Jones K.M."/>
            <person name="Tallon L.J."/>
            <person name="Delcher A.L."/>
            <person name="Salzberg S.L."/>
            <person name="Silva J.C."/>
            <person name="Haas B.J."/>
            <person name="Majoros W.H."/>
            <person name="Farzad M."/>
            <person name="Carlton J.M."/>
            <person name="Smith R.K. Jr."/>
            <person name="Garg J."/>
            <person name="Pearlman R.E."/>
            <person name="Karrer K.M."/>
            <person name="Sun L."/>
            <person name="Manning G."/>
            <person name="Elde N.C."/>
            <person name="Turkewitz A.P."/>
            <person name="Asai D.J."/>
            <person name="Wilkes D.E."/>
            <person name="Wang Y."/>
            <person name="Cai H."/>
            <person name="Collins K."/>
            <person name="Stewart B.A."/>
            <person name="Lee S.R."/>
            <person name="Wilamowska K."/>
            <person name="Weinberg Z."/>
            <person name="Ruzzo W.L."/>
            <person name="Wloga D."/>
            <person name="Gaertig J."/>
            <person name="Frankel J."/>
            <person name="Tsao C.-C."/>
            <person name="Gorovsky M.A."/>
            <person name="Keeling P.J."/>
            <person name="Waller R.F."/>
            <person name="Patron N.J."/>
            <person name="Cherry J.M."/>
            <person name="Stover N.A."/>
            <person name="Krieger C.J."/>
            <person name="del Toro C."/>
            <person name="Ryder H.F."/>
            <person name="Williamson S.C."/>
            <person name="Barbeau R.A."/>
            <person name="Hamilton E.P."/>
            <person name="Orias E."/>
        </authorList>
    </citation>
    <scope>NUCLEOTIDE SEQUENCE [LARGE SCALE GENOMIC DNA]</scope>
    <source>
        <strain evidence="8">SB210</strain>
    </source>
</reference>
<dbReference type="InterPro" id="IPR036140">
    <property type="entry name" value="PFN_sf"/>
</dbReference>
<dbReference type="SMART" id="SM00392">
    <property type="entry name" value="PROF"/>
    <property type="match status" value="1"/>
</dbReference>
<dbReference type="GO" id="GO:0003785">
    <property type="term" value="F:actin monomer binding"/>
    <property type="evidence" value="ECO:0007669"/>
    <property type="project" value="TreeGrafter"/>
</dbReference>
<evidence type="ECO:0000256" key="6">
    <source>
        <dbReference type="RuleBase" id="RU003909"/>
    </source>
</evidence>
<evidence type="ECO:0000256" key="2">
    <source>
        <dbReference type="ARBA" id="ARBA00010058"/>
    </source>
</evidence>
<dbReference type="RefSeq" id="XP_001012293.1">
    <property type="nucleotide sequence ID" value="XM_001012293.3"/>
</dbReference>
<gene>
    <name evidence="7" type="ORF">TTHERM_00105430</name>
</gene>
<dbReference type="Pfam" id="PF00235">
    <property type="entry name" value="Profilin"/>
    <property type="match status" value="1"/>
</dbReference>
<evidence type="ECO:0000256" key="1">
    <source>
        <dbReference type="ARBA" id="ARBA00004245"/>
    </source>
</evidence>
<dbReference type="PANTHER" id="PTHR11604:SF0">
    <property type="entry name" value="PROFILIN"/>
    <property type="match status" value="1"/>
</dbReference>
<comment type="subcellular location">
    <subcellularLocation>
        <location evidence="1">Cytoplasm</location>
        <location evidence="1">Cytoskeleton</location>
    </subcellularLocation>
</comment>
<dbReference type="EMBL" id="GG662767">
    <property type="protein sequence ID" value="EAR92048.1"/>
    <property type="molecule type" value="Genomic_DNA"/>
</dbReference>
<keyword evidence="8" id="KW-1185">Reference proteome</keyword>
<dbReference type="OrthoDB" id="308537at2759"/>
<dbReference type="PANTHER" id="PTHR11604">
    <property type="entry name" value="PROFILIN"/>
    <property type="match status" value="1"/>
</dbReference>
<dbReference type="SUPFAM" id="SSF55770">
    <property type="entry name" value="Profilin (actin-binding protein)"/>
    <property type="match status" value="1"/>
</dbReference>
<sequence>MSGWDQYIQYLLADKKCESAYILGKDHANIWACSTGIAALPTYQINVEGKNFNVNEAELLVKALKNNGVPTDPNVGLRIKNEKYYTVRFDADAGTWYLKKDQGGACIAVTKQALVIGTFKNDIKMTNGQPQNPGAVNAACEKLAESLKSANY</sequence>
<dbReference type="GO" id="GO:0005938">
    <property type="term" value="C:cell cortex"/>
    <property type="evidence" value="ECO:0007669"/>
    <property type="project" value="TreeGrafter"/>
</dbReference>
<dbReference type="OMA" id="TSEATIW"/>
<dbReference type="KEGG" id="tet:TTHERM_00105430"/>
<name>Q234F5_TETTS</name>
<dbReference type="InterPro" id="IPR048278">
    <property type="entry name" value="PFN"/>
</dbReference>
<dbReference type="CDD" id="cd00148">
    <property type="entry name" value="PROF"/>
    <property type="match status" value="1"/>
</dbReference>